<organism evidence="1 2">
    <name type="scientific">Candidula unifasciata</name>
    <dbReference type="NCBI Taxonomy" id="100452"/>
    <lineage>
        <taxon>Eukaryota</taxon>
        <taxon>Metazoa</taxon>
        <taxon>Spiralia</taxon>
        <taxon>Lophotrochozoa</taxon>
        <taxon>Mollusca</taxon>
        <taxon>Gastropoda</taxon>
        <taxon>Heterobranchia</taxon>
        <taxon>Euthyneura</taxon>
        <taxon>Panpulmonata</taxon>
        <taxon>Eupulmonata</taxon>
        <taxon>Stylommatophora</taxon>
        <taxon>Helicina</taxon>
        <taxon>Helicoidea</taxon>
        <taxon>Geomitridae</taxon>
        <taxon>Candidula</taxon>
    </lineage>
</organism>
<reference evidence="1" key="1">
    <citation type="submission" date="2021-04" db="EMBL/GenBank/DDBJ databases">
        <authorList>
            <consortium name="Molecular Ecology Group"/>
        </authorList>
    </citation>
    <scope>NUCLEOTIDE SEQUENCE</scope>
</reference>
<dbReference type="GO" id="GO:0006044">
    <property type="term" value="P:N-acetylglucosamine metabolic process"/>
    <property type="evidence" value="ECO:0007669"/>
    <property type="project" value="TreeGrafter"/>
</dbReference>
<dbReference type="PANTHER" id="PTHR10704:SF44">
    <property type="entry name" value="LD35051P-RELATED"/>
    <property type="match status" value="1"/>
</dbReference>
<dbReference type="PANTHER" id="PTHR10704">
    <property type="entry name" value="CARBOHYDRATE SULFOTRANSFERASE"/>
    <property type="match status" value="1"/>
</dbReference>
<sequence>VTKQKHPLSCSSEPSKQLTLTTAEITTARISISPLDTSSPARKQLLLVSYGRTGSSFTSAIISHDPDVFLIFEPLHVFNDDLHGDTVTKETQQRVFSVIDAYLRCDFGGLNQSLFADELLESSNSTKPLYNCLKNKEVSGYTHVECFLSTWYSCHRHKLTLIKTIRFRAEWAEYFLRRHHNLKILYLVRDVRAVLHSQAIHFQNSTRKEQAAENAADFCQKVFKDSQIFQQLSSKFPGRVQGVRYEHGCLDPEGYARAIYTFAGLNFTNITRRYLKEITKSNTTQETPMNPYSVVRQDSLQAMNNWRRVADYDVVKTIDTICRDVHSFLGYRPVRSLQDLVSDQWLVTPVSNGLFHWFTEKLTVTINNTSHAKG</sequence>
<keyword evidence="2" id="KW-1185">Reference proteome</keyword>
<accession>A0A8S3ZJG5</accession>
<dbReference type="OrthoDB" id="5987729at2759"/>
<dbReference type="InterPro" id="IPR027417">
    <property type="entry name" value="P-loop_NTPase"/>
</dbReference>
<feature type="non-terminal residue" evidence="1">
    <location>
        <position position="374"/>
    </location>
</feature>
<dbReference type="SUPFAM" id="SSF52540">
    <property type="entry name" value="P-loop containing nucleoside triphosphate hydrolases"/>
    <property type="match status" value="1"/>
</dbReference>
<dbReference type="AlphaFoldDB" id="A0A8S3ZJG5"/>
<evidence type="ECO:0000313" key="2">
    <source>
        <dbReference type="Proteomes" id="UP000678393"/>
    </source>
</evidence>
<dbReference type="Gene3D" id="3.40.50.300">
    <property type="entry name" value="P-loop containing nucleotide triphosphate hydrolases"/>
    <property type="match status" value="1"/>
</dbReference>
<proteinExistence type="predicted"/>
<dbReference type="InterPro" id="IPR051135">
    <property type="entry name" value="Gal/GlcNAc/GalNAc_ST"/>
</dbReference>
<dbReference type="GO" id="GO:0006790">
    <property type="term" value="P:sulfur compound metabolic process"/>
    <property type="evidence" value="ECO:0007669"/>
    <property type="project" value="TreeGrafter"/>
</dbReference>
<dbReference type="GO" id="GO:0001517">
    <property type="term" value="F:N-acetylglucosamine 6-O-sulfotransferase activity"/>
    <property type="evidence" value="ECO:0007669"/>
    <property type="project" value="TreeGrafter"/>
</dbReference>
<dbReference type="Proteomes" id="UP000678393">
    <property type="component" value="Unassembled WGS sequence"/>
</dbReference>
<gene>
    <name evidence="1" type="ORF">CUNI_LOCUS13463</name>
</gene>
<evidence type="ECO:0000313" key="1">
    <source>
        <dbReference type="EMBL" id="CAG5127905.1"/>
    </source>
</evidence>
<protein>
    <recommendedName>
        <fullName evidence="3">Sulfotransferase</fullName>
    </recommendedName>
</protein>
<dbReference type="EMBL" id="CAJHNH020002848">
    <property type="protein sequence ID" value="CAG5127905.1"/>
    <property type="molecule type" value="Genomic_DNA"/>
</dbReference>
<name>A0A8S3ZJG5_9EUPU</name>
<dbReference type="Pfam" id="PF13469">
    <property type="entry name" value="Sulfotransfer_3"/>
    <property type="match status" value="1"/>
</dbReference>
<comment type="caution">
    <text evidence="1">The sequence shown here is derived from an EMBL/GenBank/DDBJ whole genome shotgun (WGS) entry which is preliminary data.</text>
</comment>
<evidence type="ECO:0008006" key="3">
    <source>
        <dbReference type="Google" id="ProtNLM"/>
    </source>
</evidence>